<organism evidence="2 4">
    <name type="scientific">Didymodactylos carnosus</name>
    <dbReference type="NCBI Taxonomy" id="1234261"/>
    <lineage>
        <taxon>Eukaryota</taxon>
        <taxon>Metazoa</taxon>
        <taxon>Spiralia</taxon>
        <taxon>Gnathifera</taxon>
        <taxon>Rotifera</taxon>
        <taxon>Eurotatoria</taxon>
        <taxon>Bdelloidea</taxon>
        <taxon>Philodinida</taxon>
        <taxon>Philodinidae</taxon>
        <taxon>Didymodactylos</taxon>
    </lineage>
</organism>
<comment type="caution">
    <text evidence="2">The sequence shown here is derived from an EMBL/GenBank/DDBJ whole genome shotgun (WGS) entry which is preliminary data.</text>
</comment>
<evidence type="ECO:0000313" key="4">
    <source>
        <dbReference type="Proteomes" id="UP000663829"/>
    </source>
</evidence>
<accession>A0A815EA41</accession>
<name>A0A815EA41_9BILA</name>
<dbReference type="EMBL" id="CAJOBC010041427">
    <property type="protein sequence ID" value="CAF4144904.1"/>
    <property type="molecule type" value="Genomic_DNA"/>
</dbReference>
<keyword evidence="4" id="KW-1185">Reference proteome</keyword>
<evidence type="ECO:0000256" key="1">
    <source>
        <dbReference type="SAM" id="MobiDB-lite"/>
    </source>
</evidence>
<feature type="compositionally biased region" description="Polar residues" evidence="1">
    <location>
        <begin position="251"/>
        <end position="260"/>
    </location>
</feature>
<dbReference type="EMBL" id="CAJNOQ010012837">
    <property type="protein sequence ID" value="CAF1308968.1"/>
    <property type="molecule type" value="Genomic_DNA"/>
</dbReference>
<feature type="compositionally biased region" description="Basic and acidic residues" evidence="1">
    <location>
        <begin position="262"/>
        <end position="271"/>
    </location>
</feature>
<reference evidence="2" key="1">
    <citation type="submission" date="2021-02" db="EMBL/GenBank/DDBJ databases">
        <authorList>
            <person name="Nowell W R."/>
        </authorList>
    </citation>
    <scope>NUCLEOTIDE SEQUENCE</scope>
</reference>
<feature type="region of interest" description="Disordered" evidence="1">
    <location>
        <begin position="251"/>
        <end position="274"/>
    </location>
</feature>
<dbReference type="Proteomes" id="UP000681722">
    <property type="component" value="Unassembled WGS sequence"/>
</dbReference>
<evidence type="ECO:0000313" key="2">
    <source>
        <dbReference type="EMBL" id="CAF1308968.1"/>
    </source>
</evidence>
<gene>
    <name evidence="2" type="ORF">GPM918_LOCUS28898</name>
    <name evidence="3" type="ORF">SRO942_LOCUS29436</name>
</gene>
<evidence type="ECO:0000313" key="3">
    <source>
        <dbReference type="EMBL" id="CAF4144904.1"/>
    </source>
</evidence>
<protein>
    <submittedName>
        <fullName evidence="2">Uncharacterized protein</fullName>
    </submittedName>
</protein>
<sequence>MNDTARVQNVETNRDIIKSLLHETRVMIMQLHQIDDQMDVFDNKSNVHRNDREYLQNLNIIIKEFVDVDEYNMICSKCDFVCQEQCTSHAKEYEIFTISDGRCTKCPGRCMLTEHYIAQKLIKQLTRKTDQVIMDVRDKKGIPGKENTKLQTIPETKKFISIQLQKEYKQIEELCHRLKSSCIEFDIADELYTFIMELKNNYDTLNSKFVQLEAEHLITCLERLSDDLQQTLPSTPLSAYFNYSPVENRNTNRQFPRFSTSSDKEKPEKSVESSSESCSTYVEYSTNRLLQTYSDLMNMGNHERCIAIQDEFHRRCHGQSIGYLTEDSLLSFCKLYNRCQNEKPDSLSKKQIALQKAVLDITDENVLNIANVPNEHLLELAAIVLSLKNVSFA</sequence>
<dbReference type="Proteomes" id="UP000663829">
    <property type="component" value="Unassembled WGS sequence"/>
</dbReference>
<proteinExistence type="predicted"/>
<dbReference type="AlphaFoldDB" id="A0A815EA41"/>